<evidence type="ECO:0000313" key="3">
    <source>
        <dbReference type="EMBL" id="GJF10439.1"/>
    </source>
</evidence>
<comment type="caution">
    <text evidence="3">The sequence shown here is derived from an EMBL/GenBank/DDBJ whole genome shotgun (WGS) entry which is preliminary data.</text>
</comment>
<gene>
    <name evidence="3" type="ORF">NGTWS1702_35500</name>
</gene>
<dbReference type="Proteomes" id="UP001060504">
    <property type="component" value="Unassembled WGS sequence"/>
</dbReference>
<feature type="transmembrane region" description="Helical" evidence="1">
    <location>
        <begin position="12"/>
        <end position="37"/>
    </location>
</feature>
<dbReference type="EMBL" id="BPRH01003719">
    <property type="protein sequence ID" value="GJF10439.1"/>
    <property type="molecule type" value="Genomic_DNA"/>
</dbReference>
<keyword evidence="1" id="KW-0812">Transmembrane</keyword>
<keyword evidence="1" id="KW-0472">Membrane</keyword>
<evidence type="ECO:0000313" key="4">
    <source>
        <dbReference type="Proteomes" id="UP001060504"/>
    </source>
</evidence>
<evidence type="ECO:0000256" key="1">
    <source>
        <dbReference type="SAM" id="Phobius"/>
    </source>
</evidence>
<feature type="domain" description="SHOCT" evidence="2">
    <location>
        <begin position="59"/>
        <end position="84"/>
    </location>
</feature>
<accession>A0ABQ4VC94</accession>
<organism evidence="3 4">
    <name type="scientific">Mycolicibacterium cyprinidarum</name>
    <dbReference type="NCBI Taxonomy" id="2860311"/>
    <lineage>
        <taxon>Bacteria</taxon>
        <taxon>Bacillati</taxon>
        <taxon>Actinomycetota</taxon>
        <taxon>Actinomycetes</taxon>
        <taxon>Mycobacteriales</taxon>
        <taxon>Mycobacteriaceae</taxon>
        <taxon>Mycolicibacterium</taxon>
    </lineage>
</organism>
<reference evidence="3 4" key="1">
    <citation type="submission" date="2021-08" db="EMBL/GenBank/DDBJ databases">
        <title>Draft genome sequence of Mycolicibacterium sp. NGTWS1702 strain.</title>
        <authorList>
            <person name="Matsumoto M."/>
            <person name="Tang B.C.C."/>
            <person name="Machida Y."/>
            <person name="Matoyama H."/>
            <person name="Kishihara T."/>
            <person name="Sato S."/>
            <person name="Kondo I."/>
            <person name="Sano M."/>
            <person name="Kato G."/>
        </authorList>
    </citation>
    <scope>NUCLEOTIDE SEQUENCE [LARGE SCALE GENOMIC DNA]</scope>
    <source>
        <strain evidence="3 4">NGTWSNA01</strain>
    </source>
</reference>
<name>A0ABQ4VC94_9MYCO</name>
<keyword evidence="4" id="KW-1185">Reference proteome</keyword>
<dbReference type="InterPro" id="IPR018649">
    <property type="entry name" value="SHOCT"/>
</dbReference>
<keyword evidence="1" id="KW-1133">Transmembrane helix</keyword>
<sequence length="90" mass="10001">MMFWMGHDMSWWGYAGMGIGMLLFWAMIIVGIIALVGRVWGTANAHKAGNAPVPQVLSPEQVLAARFAHGEIDEAEYQQRLAVLHGRAHR</sequence>
<dbReference type="Pfam" id="PF09851">
    <property type="entry name" value="SHOCT"/>
    <property type="match status" value="1"/>
</dbReference>
<evidence type="ECO:0000259" key="2">
    <source>
        <dbReference type="Pfam" id="PF09851"/>
    </source>
</evidence>
<proteinExistence type="predicted"/>
<protein>
    <recommendedName>
        <fullName evidence="2">SHOCT domain-containing protein</fullName>
    </recommendedName>
</protein>